<name>A0ACC0IKB3_9ERIC</name>
<organism evidence="1 2">
    <name type="scientific">Camellia lanceoleosa</name>
    <dbReference type="NCBI Taxonomy" id="1840588"/>
    <lineage>
        <taxon>Eukaryota</taxon>
        <taxon>Viridiplantae</taxon>
        <taxon>Streptophyta</taxon>
        <taxon>Embryophyta</taxon>
        <taxon>Tracheophyta</taxon>
        <taxon>Spermatophyta</taxon>
        <taxon>Magnoliopsida</taxon>
        <taxon>eudicotyledons</taxon>
        <taxon>Gunneridae</taxon>
        <taxon>Pentapetalae</taxon>
        <taxon>asterids</taxon>
        <taxon>Ericales</taxon>
        <taxon>Theaceae</taxon>
        <taxon>Camellia</taxon>
    </lineage>
</organism>
<dbReference type="EMBL" id="CM045760">
    <property type="protein sequence ID" value="KAI8025816.1"/>
    <property type="molecule type" value="Genomic_DNA"/>
</dbReference>
<dbReference type="Proteomes" id="UP001060215">
    <property type="component" value="Chromosome 3"/>
</dbReference>
<proteinExistence type="predicted"/>
<evidence type="ECO:0000313" key="2">
    <source>
        <dbReference type="Proteomes" id="UP001060215"/>
    </source>
</evidence>
<protein>
    <submittedName>
        <fullName evidence="1">Uncharacterized protein</fullName>
    </submittedName>
</protein>
<evidence type="ECO:0000313" key="1">
    <source>
        <dbReference type="EMBL" id="KAI8025816.1"/>
    </source>
</evidence>
<keyword evidence="2" id="KW-1185">Reference proteome</keyword>
<accession>A0ACC0IKB3</accession>
<gene>
    <name evidence="1" type="ORF">LOK49_LG02G00748</name>
</gene>
<sequence>MKEEIKLLANEAFKGDAASITCFMGITSSVFSSLPKEKQDFILTSSVNTALNDEFSSVRSAACRAFGVITCFPQITQRCFYLATSYSLARKRTEAYALYCRAHSLSNDALKKLKSLTTADELHEVMMLLMSCD</sequence>
<comment type="caution">
    <text evidence="1">The sequence shown here is derived from an EMBL/GenBank/DDBJ whole genome shotgun (WGS) entry which is preliminary data.</text>
</comment>
<reference evidence="1 2" key="1">
    <citation type="journal article" date="2022" name="Plant J.">
        <title>Chromosome-level genome of Camellia lanceoleosa provides a valuable resource for understanding genome evolution and self-incompatibility.</title>
        <authorList>
            <person name="Gong W."/>
            <person name="Xiao S."/>
            <person name="Wang L."/>
            <person name="Liao Z."/>
            <person name="Chang Y."/>
            <person name="Mo W."/>
            <person name="Hu G."/>
            <person name="Li W."/>
            <person name="Zhao G."/>
            <person name="Zhu H."/>
            <person name="Hu X."/>
            <person name="Ji K."/>
            <person name="Xiang X."/>
            <person name="Song Q."/>
            <person name="Yuan D."/>
            <person name="Jin S."/>
            <person name="Zhang L."/>
        </authorList>
    </citation>
    <scope>NUCLEOTIDE SEQUENCE [LARGE SCALE GENOMIC DNA]</scope>
    <source>
        <strain evidence="1">SQ_2022a</strain>
    </source>
</reference>